<accession>A0A0A9GXC5</accession>
<reference evidence="1" key="1">
    <citation type="submission" date="2014-09" db="EMBL/GenBank/DDBJ databases">
        <authorList>
            <person name="Magalhaes I.L.F."/>
            <person name="Oliveira U."/>
            <person name="Santos F.R."/>
            <person name="Vidigal T.H.D.A."/>
            <person name="Brescovit A.D."/>
            <person name="Santos A.J."/>
        </authorList>
    </citation>
    <scope>NUCLEOTIDE SEQUENCE</scope>
    <source>
        <tissue evidence="1">Shoot tissue taken approximately 20 cm above the soil surface</tissue>
    </source>
</reference>
<organism evidence="1">
    <name type="scientific">Arundo donax</name>
    <name type="common">Giant reed</name>
    <name type="synonym">Donax arundinaceus</name>
    <dbReference type="NCBI Taxonomy" id="35708"/>
    <lineage>
        <taxon>Eukaryota</taxon>
        <taxon>Viridiplantae</taxon>
        <taxon>Streptophyta</taxon>
        <taxon>Embryophyta</taxon>
        <taxon>Tracheophyta</taxon>
        <taxon>Spermatophyta</taxon>
        <taxon>Magnoliopsida</taxon>
        <taxon>Liliopsida</taxon>
        <taxon>Poales</taxon>
        <taxon>Poaceae</taxon>
        <taxon>PACMAD clade</taxon>
        <taxon>Arundinoideae</taxon>
        <taxon>Arundineae</taxon>
        <taxon>Arundo</taxon>
    </lineage>
</organism>
<proteinExistence type="predicted"/>
<name>A0A0A9GXC5_ARUDO</name>
<protein>
    <submittedName>
        <fullName evidence="1">Uncharacterized protein</fullName>
    </submittedName>
</protein>
<dbReference type="EMBL" id="GBRH01168734">
    <property type="protein sequence ID" value="JAE29162.1"/>
    <property type="molecule type" value="Transcribed_RNA"/>
</dbReference>
<evidence type="ECO:0000313" key="1">
    <source>
        <dbReference type="EMBL" id="JAE29162.1"/>
    </source>
</evidence>
<sequence>MDHERVIIYSLVCHLHSCIQQN</sequence>
<dbReference type="AlphaFoldDB" id="A0A0A9GXC5"/>
<reference evidence="1" key="2">
    <citation type="journal article" date="2015" name="Data Brief">
        <title>Shoot transcriptome of the giant reed, Arundo donax.</title>
        <authorList>
            <person name="Barrero R.A."/>
            <person name="Guerrero F.D."/>
            <person name="Moolhuijzen P."/>
            <person name="Goolsby J.A."/>
            <person name="Tidwell J."/>
            <person name="Bellgard S.E."/>
            <person name="Bellgard M.I."/>
        </authorList>
    </citation>
    <scope>NUCLEOTIDE SEQUENCE</scope>
    <source>
        <tissue evidence="1">Shoot tissue taken approximately 20 cm above the soil surface</tissue>
    </source>
</reference>